<dbReference type="Pfam" id="PF04233">
    <property type="entry name" value="Phage_Mu_F"/>
    <property type="match status" value="1"/>
</dbReference>
<protein>
    <recommendedName>
        <fullName evidence="1">Phage head morphogenesis domain-containing protein</fullName>
    </recommendedName>
</protein>
<evidence type="ECO:0000313" key="2">
    <source>
        <dbReference type="EMBL" id="KKK76039.1"/>
    </source>
</evidence>
<dbReference type="InterPro" id="IPR006528">
    <property type="entry name" value="Phage_head_morphogenesis_dom"/>
</dbReference>
<sequence>QEAMARTVAAGVHVREGAELLQITSRAVASLGMDPASPWLAETLFRTQMAMAYEAGRWTVNQSPPIDEIIWGYEYVAIPDDRVRPTHLALHQTRYAKDDPRLGEIWPPLGFNCRCSMIEIFTLDDARLQQPKPPPATILVDGEPVPVIPDPGFAFHPADIAQGVAG</sequence>
<accession>A0A0F9AC30</accession>
<feature type="domain" description="Phage head morphogenesis" evidence="1">
    <location>
        <begin position="37"/>
        <end position="118"/>
    </location>
</feature>
<feature type="non-terminal residue" evidence="2">
    <location>
        <position position="1"/>
    </location>
</feature>
<dbReference type="AlphaFoldDB" id="A0A0F9AC30"/>
<organism evidence="2">
    <name type="scientific">marine sediment metagenome</name>
    <dbReference type="NCBI Taxonomy" id="412755"/>
    <lineage>
        <taxon>unclassified sequences</taxon>
        <taxon>metagenomes</taxon>
        <taxon>ecological metagenomes</taxon>
    </lineage>
</organism>
<gene>
    <name evidence="2" type="ORF">LCGC14_2867690</name>
</gene>
<reference evidence="2" key="1">
    <citation type="journal article" date="2015" name="Nature">
        <title>Complex archaea that bridge the gap between prokaryotes and eukaryotes.</title>
        <authorList>
            <person name="Spang A."/>
            <person name="Saw J.H."/>
            <person name="Jorgensen S.L."/>
            <person name="Zaremba-Niedzwiedzka K."/>
            <person name="Martijn J."/>
            <person name="Lind A.E."/>
            <person name="van Eijk R."/>
            <person name="Schleper C."/>
            <person name="Guy L."/>
            <person name="Ettema T.J."/>
        </authorList>
    </citation>
    <scope>NUCLEOTIDE SEQUENCE</scope>
</reference>
<dbReference type="EMBL" id="LAZR01055586">
    <property type="protein sequence ID" value="KKK76039.1"/>
    <property type="molecule type" value="Genomic_DNA"/>
</dbReference>
<dbReference type="NCBIfam" id="TIGR01641">
    <property type="entry name" value="phageSPP1_gp7"/>
    <property type="match status" value="1"/>
</dbReference>
<proteinExistence type="predicted"/>
<evidence type="ECO:0000259" key="1">
    <source>
        <dbReference type="Pfam" id="PF04233"/>
    </source>
</evidence>
<name>A0A0F9AC30_9ZZZZ</name>
<comment type="caution">
    <text evidence="2">The sequence shown here is derived from an EMBL/GenBank/DDBJ whole genome shotgun (WGS) entry which is preliminary data.</text>
</comment>